<name>Q6ZLJ5_ORYSJ</name>
<gene>
    <name evidence="1" type="ORF">OJ1136_A05.28</name>
    <name evidence="2" type="ORF">OSJNBa0008C11.2</name>
</gene>
<dbReference type="EMBL" id="AP005098">
    <property type="protein sequence ID" value="BAD30812.1"/>
    <property type="molecule type" value="Genomic_DNA"/>
</dbReference>
<reference evidence="1" key="1">
    <citation type="submission" date="2001-06" db="EMBL/GenBank/DDBJ databases">
        <title>Oryza sativa nipponbare(GA3) genomic DNA, chromosome 7, BAC clone:OJ1136_A05.</title>
        <authorList>
            <person name="Sasaki T."/>
            <person name="Matsumoto T."/>
            <person name="Yamamoto K."/>
        </authorList>
    </citation>
    <scope>NUCLEOTIDE SEQUENCE</scope>
</reference>
<dbReference type="EMBL" id="AP003748">
    <property type="protein sequence ID" value="BAC82972.1"/>
    <property type="molecule type" value="Genomic_DNA"/>
</dbReference>
<proteinExistence type="predicted"/>
<dbReference type="AlphaFoldDB" id="Q6ZLJ5"/>
<reference evidence="2" key="2">
    <citation type="submission" date="2002-04" db="EMBL/GenBank/DDBJ databases">
        <title>Oryza sativa nipponbare(GA3) genomic DNA, chromosome 7, BAC clone:OSJNBa0008C11.</title>
        <authorList>
            <person name="Sasaki T."/>
            <person name="Matsumoto T."/>
            <person name="Katayose Y."/>
        </authorList>
    </citation>
    <scope>NUCLEOTIDE SEQUENCE</scope>
</reference>
<evidence type="ECO:0000313" key="3">
    <source>
        <dbReference type="Proteomes" id="UP000000763"/>
    </source>
</evidence>
<protein>
    <submittedName>
        <fullName evidence="1">Uncharacterized protein</fullName>
    </submittedName>
</protein>
<organism evidence="1 3">
    <name type="scientific">Oryza sativa subsp. japonica</name>
    <name type="common">Rice</name>
    <dbReference type="NCBI Taxonomy" id="39947"/>
    <lineage>
        <taxon>Eukaryota</taxon>
        <taxon>Viridiplantae</taxon>
        <taxon>Streptophyta</taxon>
        <taxon>Embryophyta</taxon>
        <taxon>Tracheophyta</taxon>
        <taxon>Spermatophyta</taxon>
        <taxon>Magnoliopsida</taxon>
        <taxon>Liliopsida</taxon>
        <taxon>Poales</taxon>
        <taxon>Poaceae</taxon>
        <taxon>BOP clade</taxon>
        <taxon>Oryzoideae</taxon>
        <taxon>Oryzeae</taxon>
        <taxon>Oryzinae</taxon>
        <taxon>Oryza</taxon>
        <taxon>Oryza sativa</taxon>
    </lineage>
</organism>
<reference evidence="3" key="4">
    <citation type="journal article" date="2008" name="Nucleic Acids Res.">
        <title>The rice annotation project database (RAP-DB): 2008 update.</title>
        <authorList>
            <consortium name="The rice annotation project (RAP)"/>
        </authorList>
    </citation>
    <scope>GENOME REANNOTATION</scope>
    <source>
        <strain evidence="3">cv. Nipponbare</strain>
    </source>
</reference>
<accession>Q6ZLJ5</accession>
<evidence type="ECO:0000313" key="2">
    <source>
        <dbReference type="EMBL" id="BAD30812.1"/>
    </source>
</evidence>
<dbReference type="Proteomes" id="UP000000763">
    <property type="component" value="Chromosome 7"/>
</dbReference>
<sequence>MASDIINKSSCSKFDKEKPDQEVVVRTRLPRIIRSLVVFDRVMAMQFDPDQLMALRQ</sequence>
<evidence type="ECO:0000313" key="1">
    <source>
        <dbReference type="EMBL" id="BAC82972.1"/>
    </source>
</evidence>
<reference evidence="3" key="3">
    <citation type="journal article" date="2005" name="Nature">
        <title>The map-based sequence of the rice genome.</title>
        <authorList>
            <consortium name="International rice genome sequencing project (IRGSP)"/>
            <person name="Matsumoto T."/>
            <person name="Wu J."/>
            <person name="Kanamori H."/>
            <person name="Katayose Y."/>
            <person name="Fujisawa M."/>
            <person name="Namiki N."/>
            <person name="Mizuno H."/>
            <person name="Yamamoto K."/>
            <person name="Antonio B.A."/>
            <person name="Baba T."/>
            <person name="Sakata K."/>
            <person name="Nagamura Y."/>
            <person name="Aoki H."/>
            <person name="Arikawa K."/>
            <person name="Arita K."/>
            <person name="Bito T."/>
            <person name="Chiden Y."/>
            <person name="Fujitsuka N."/>
            <person name="Fukunaka R."/>
            <person name="Hamada M."/>
            <person name="Harada C."/>
            <person name="Hayashi A."/>
            <person name="Hijishita S."/>
            <person name="Honda M."/>
            <person name="Hosokawa S."/>
            <person name="Ichikawa Y."/>
            <person name="Idonuma A."/>
            <person name="Iijima M."/>
            <person name="Ikeda M."/>
            <person name="Ikeno M."/>
            <person name="Ito K."/>
            <person name="Ito S."/>
            <person name="Ito T."/>
            <person name="Ito Y."/>
            <person name="Ito Y."/>
            <person name="Iwabuchi A."/>
            <person name="Kamiya K."/>
            <person name="Karasawa W."/>
            <person name="Kurita K."/>
            <person name="Katagiri S."/>
            <person name="Kikuta A."/>
            <person name="Kobayashi H."/>
            <person name="Kobayashi N."/>
            <person name="Machita K."/>
            <person name="Maehara T."/>
            <person name="Masukawa M."/>
            <person name="Mizubayashi T."/>
            <person name="Mukai Y."/>
            <person name="Nagasaki H."/>
            <person name="Nagata Y."/>
            <person name="Naito S."/>
            <person name="Nakashima M."/>
            <person name="Nakama Y."/>
            <person name="Nakamichi Y."/>
            <person name="Nakamura M."/>
            <person name="Meguro A."/>
            <person name="Negishi M."/>
            <person name="Ohta I."/>
            <person name="Ohta T."/>
            <person name="Okamoto M."/>
            <person name="Ono N."/>
            <person name="Saji S."/>
            <person name="Sakaguchi M."/>
            <person name="Sakai K."/>
            <person name="Shibata M."/>
            <person name="Shimokawa T."/>
            <person name="Song J."/>
            <person name="Takazaki Y."/>
            <person name="Terasawa K."/>
            <person name="Tsugane M."/>
            <person name="Tsuji K."/>
            <person name="Ueda S."/>
            <person name="Waki K."/>
            <person name="Yamagata H."/>
            <person name="Yamamoto M."/>
            <person name="Yamamoto S."/>
            <person name="Yamane H."/>
            <person name="Yoshiki S."/>
            <person name="Yoshihara R."/>
            <person name="Yukawa K."/>
            <person name="Zhong H."/>
            <person name="Yano M."/>
            <person name="Yuan Q."/>
            <person name="Ouyang S."/>
            <person name="Liu J."/>
            <person name="Jones K.M."/>
            <person name="Gansberger K."/>
            <person name="Moffat K."/>
            <person name="Hill J."/>
            <person name="Bera J."/>
            <person name="Fadrosh D."/>
            <person name="Jin S."/>
            <person name="Johri S."/>
            <person name="Kim M."/>
            <person name="Overton L."/>
            <person name="Reardon M."/>
            <person name="Tsitrin T."/>
            <person name="Vuong H."/>
            <person name="Weaver B."/>
            <person name="Ciecko A."/>
            <person name="Tallon L."/>
            <person name="Jackson J."/>
            <person name="Pai G."/>
            <person name="Aken S.V."/>
            <person name="Utterback T."/>
            <person name="Reidmuller S."/>
            <person name="Feldblyum T."/>
            <person name="Hsiao J."/>
            <person name="Zismann V."/>
            <person name="Iobst S."/>
            <person name="de Vazeille A.R."/>
            <person name="Buell C.R."/>
            <person name="Ying K."/>
            <person name="Li Y."/>
            <person name="Lu T."/>
            <person name="Huang Y."/>
            <person name="Zhao Q."/>
            <person name="Feng Q."/>
            <person name="Zhang L."/>
            <person name="Zhu J."/>
            <person name="Weng Q."/>
            <person name="Mu J."/>
            <person name="Lu Y."/>
            <person name="Fan D."/>
            <person name="Liu Y."/>
            <person name="Guan J."/>
            <person name="Zhang Y."/>
            <person name="Yu S."/>
            <person name="Liu X."/>
            <person name="Zhang Y."/>
            <person name="Hong G."/>
            <person name="Han B."/>
            <person name="Choisne N."/>
            <person name="Demange N."/>
            <person name="Orjeda G."/>
            <person name="Samain S."/>
            <person name="Cattolico L."/>
            <person name="Pelletier E."/>
            <person name="Couloux A."/>
            <person name="Segurens B."/>
            <person name="Wincker P."/>
            <person name="D'Hont A."/>
            <person name="Scarpelli C."/>
            <person name="Weissenbach J."/>
            <person name="Salanoubat M."/>
            <person name="Quetier F."/>
            <person name="Yu Y."/>
            <person name="Kim H.R."/>
            <person name="Rambo T."/>
            <person name="Currie J."/>
            <person name="Collura K."/>
            <person name="Luo M."/>
            <person name="Yang T."/>
            <person name="Ammiraju J.S.S."/>
            <person name="Engler F."/>
            <person name="Soderlund C."/>
            <person name="Wing R.A."/>
            <person name="Palmer L.E."/>
            <person name="de la Bastide M."/>
            <person name="Spiegel L."/>
            <person name="Nascimento L."/>
            <person name="Zutavern T."/>
            <person name="O'Shaughnessy A."/>
            <person name="Dike S."/>
            <person name="Dedhia N."/>
            <person name="Preston R."/>
            <person name="Balija V."/>
            <person name="McCombie W.R."/>
            <person name="Chow T."/>
            <person name="Chen H."/>
            <person name="Chung M."/>
            <person name="Chen C."/>
            <person name="Shaw J."/>
            <person name="Wu H."/>
            <person name="Hsiao K."/>
            <person name="Chao Y."/>
            <person name="Chu M."/>
            <person name="Cheng C."/>
            <person name="Hour A."/>
            <person name="Lee P."/>
            <person name="Lin S."/>
            <person name="Lin Y."/>
            <person name="Liou J."/>
            <person name="Liu S."/>
            <person name="Hsing Y."/>
            <person name="Raghuvanshi S."/>
            <person name="Mohanty A."/>
            <person name="Bharti A.K."/>
            <person name="Gaur A."/>
            <person name="Gupta V."/>
            <person name="Kumar D."/>
            <person name="Ravi V."/>
            <person name="Vij S."/>
            <person name="Kapur A."/>
            <person name="Khurana P."/>
            <person name="Khurana P."/>
            <person name="Khurana J.P."/>
            <person name="Tyagi A.K."/>
            <person name="Gaikwad K."/>
            <person name="Singh A."/>
            <person name="Dalal V."/>
            <person name="Srivastava S."/>
            <person name="Dixit A."/>
            <person name="Pal A.K."/>
            <person name="Ghazi I.A."/>
            <person name="Yadav M."/>
            <person name="Pandit A."/>
            <person name="Bhargava A."/>
            <person name="Sureshbabu K."/>
            <person name="Batra K."/>
            <person name="Sharma T.R."/>
            <person name="Mohapatra T."/>
            <person name="Singh N.K."/>
            <person name="Messing J."/>
            <person name="Nelson A.B."/>
            <person name="Fuks G."/>
            <person name="Kavchok S."/>
            <person name="Keizer G."/>
            <person name="Linton E."/>
            <person name="Llaca V."/>
            <person name="Song R."/>
            <person name="Tanyolac B."/>
            <person name="Young S."/>
            <person name="Ho-Il K."/>
            <person name="Hahn J.H."/>
            <person name="Sangsakoo G."/>
            <person name="Vanavichit A."/>
            <person name="de Mattos Luiz.A.T."/>
            <person name="Zimmer P.D."/>
            <person name="Malone G."/>
            <person name="Dellagostin O."/>
            <person name="de Oliveira A.C."/>
            <person name="Bevan M."/>
            <person name="Bancroft I."/>
            <person name="Minx P."/>
            <person name="Cordum H."/>
            <person name="Wilson R."/>
            <person name="Cheng Z."/>
            <person name="Jin W."/>
            <person name="Jiang J."/>
            <person name="Leong S.A."/>
            <person name="Iwama H."/>
            <person name="Gojobori T."/>
            <person name="Itoh T."/>
            <person name="Niimura Y."/>
            <person name="Fujii Y."/>
            <person name="Habara T."/>
            <person name="Sakai H."/>
            <person name="Sato Y."/>
            <person name="Wilson G."/>
            <person name="Kumar K."/>
            <person name="McCouch S."/>
            <person name="Juretic N."/>
            <person name="Hoen D."/>
            <person name="Wright S."/>
            <person name="Bruskiewich R."/>
            <person name="Bureau T."/>
            <person name="Miyao A."/>
            <person name="Hirochika H."/>
            <person name="Nishikawa T."/>
            <person name="Kadowaki K."/>
            <person name="Sugiura M."/>
            <person name="Burr B."/>
            <person name="Sasaki T."/>
        </authorList>
    </citation>
    <scope>NUCLEOTIDE SEQUENCE [LARGE SCALE GENOMIC DNA]</scope>
    <source>
        <strain evidence="3">cv. Nipponbare</strain>
    </source>
</reference>